<protein>
    <submittedName>
        <fullName evidence="2">DUF2950 domain-containing protein</fullName>
    </submittedName>
</protein>
<evidence type="ECO:0000313" key="3">
    <source>
        <dbReference type="Proteomes" id="UP000481360"/>
    </source>
</evidence>
<feature type="transmembrane region" description="Helical" evidence="1">
    <location>
        <begin position="12"/>
        <end position="33"/>
    </location>
</feature>
<reference evidence="2 3" key="1">
    <citation type="submission" date="2020-03" db="EMBL/GenBank/DDBJ databases">
        <title>Isolation and identification of active actinomycetes.</title>
        <authorList>
            <person name="Sun X."/>
        </authorList>
    </citation>
    <scope>NUCLEOTIDE SEQUENCE [LARGE SCALE GENOMIC DNA]</scope>
    <source>
        <strain evidence="2 3">NEAU-D13</strain>
    </source>
</reference>
<evidence type="ECO:0000256" key="1">
    <source>
        <dbReference type="SAM" id="Phobius"/>
    </source>
</evidence>
<proteinExistence type="predicted"/>
<keyword evidence="1" id="KW-0812">Transmembrane</keyword>
<sequence>MTAEPRRRLRDVVLVAVVGCALLIGVAAALVLLTADNTDPTSRDLPPGATGSATPAAAAERYVRALNDNDENALRALSPGVDASVDAAVTARLATWGGRNIVVTETRVRDSEIAHESIADLTGTSAAGPYAEKIFVVEREGQWLVNLAKNVP</sequence>
<name>A0A7C9VQC2_9PSEU</name>
<keyword evidence="1" id="KW-0472">Membrane</keyword>
<dbReference type="RefSeq" id="WP_166045624.1">
    <property type="nucleotide sequence ID" value="NZ_JAAMPJ010000002.1"/>
</dbReference>
<dbReference type="Proteomes" id="UP000481360">
    <property type="component" value="Unassembled WGS sequence"/>
</dbReference>
<accession>A0A7C9VQC2</accession>
<dbReference type="AlphaFoldDB" id="A0A7C9VQC2"/>
<keyword evidence="1" id="KW-1133">Transmembrane helix</keyword>
<organism evidence="2 3">
    <name type="scientific">Lentzea alba</name>
    <dbReference type="NCBI Taxonomy" id="2714351"/>
    <lineage>
        <taxon>Bacteria</taxon>
        <taxon>Bacillati</taxon>
        <taxon>Actinomycetota</taxon>
        <taxon>Actinomycetes</taxon>
        <taxon>Pseudonocardiales</taxon>
        <taxon>Pseudonocardiaceae</taxon>
        <taxon>Lentzea</taxon>
    </lineage>
</organism>
<evidence type="ECO:0000313" key="2">
    <source>
        <dbReference type="EMBL" id="NGY59655.1"/>
    </source>
</evidence>
<dbReference type="EMBL" id="JAAMPJ010000002">
    <property type="protein sequence ID" value="NGY59655.1"/>
    <property type="molecule type" value="Genomic_DNA"/>
</dbReference>
<keyword evidence="3" id="KW-1185">Reference proteome</keyword>
<gene>
    <name evidence="2" type="ORF">G7043_12030</name>
</gene>
<comment type="caution">
    <text evidence="2">The sequence shown here is derived from an EMBL/GenBank/DDBJ whole genome shotgun (WGS) entry which is preliminary data.</text>
</comment>